<dbReference type="PROSITE" id="PS51747">
    <property type="entry name" value="CYT_DCMP_DEAMINASES_2"/>
    <property type="match status" value="1"/>
</dbReference>
<keyword evidence="2" id="KW-0479">Metal-binding</keyword>
<evidence type="ECO:0000313" key="7">
    <source>
        <dbReference type="Proteomes" id="UP000474159"/>
    </source>
</evidence>
<dbReference type="EMBL" id="VZZK01000002">
    <property type="protein sequence ID" value="KAB1081270.1"/>
    <property type="molecule type" value="Genomic_DNA"/>
</dbReference>
<evidence type="ECO:0000256" key="2">
    <source>
        <dbReference type="ARBA" id="ARBA00022723"/>
    </source>
</evidence>
<sequence length="272" mass="31370">MWHVYRQSASLRTIDLSRQVGAAIFSEEGEVISLGTNEVPKAGDGTYWTNDVHDDRDYKRGKDSNDKRKKKILYELMRAFDENVKIEELLNITRIKKSQFMDALEYGRIIHAEMSAICDGARTGRLLKNSILYCTTFPCHMCAKHIVAAGVSEVIFLEPYPKSLASELHGDAIEIEGQPRGIYSSYPKTLFRHFYGVSPKRYRDLFEKHKRKDENGQFLLWGEGSKAPIIDIRVHPQHFHFEPIVVKETLEVQLDKFSIPIEIVKIDQLDLR</sequence>
<evidence type="ECO:0000259" key="5">
    <source>
        <dbReference type="PROSITE" id="PS51747"/>
    </source>
</evidence>
<keyword evidence="4" id="KW-0862">Zinc</keyword>
<name>A0A6L3T3N0_9HYPH</name>
<keyword evidence="7" id="KW-1185">Reference proteome</keyword>
<dbReference type="Proteomes" id="UP000474159">
    <property type="component" value="Unassembled WGS sequence"/>
</dbReference>
<reference evidence="6 7" key="1">
    <citation type="submission" date="2019-09" db="EMBL/GenBank/DDBJ databases">
        <title>YIM 48816 draft genome.</title>
        <authorList>
            <person name="Jiang L."/>
        </authorList>
    </citation>
    <scope>NUCLEOTIDE SEQUENCE [LARGE SCALE GENOMIC DNA]</scope>
    <source>
        <strain evidence="6 7">YIM 48816</strain>
    </source>
</reference>
<dbReference type="PROSITE" id="PS00903">
    <property type="entry name" value="CYT_DCMP_DEAMINASES_1"/>
    <property type="match status" value="1"/>
</dbReference>
<dbReference type="InterPro" id="IPR016192">
    <property type="entry name" value="APOBEC/CMP_deaminase_Zn-bd"/>
</dbReference>
<comment type="similarity">
    <text evidence="1">Belongs to the cytidine and deoxycytidylate deaminase family.</text>
</comment>
<dbReference type="PANTHER" id="PTHR11086:SF18">
    <property type="entry name" value="DEOXYCYTIDYLATE DEAMINASE"/>
    <property type="match status" value="1"/>
</dbReference>
<evidence type="ECO:0000256" key="3">
    <source>
        <dbReference type="ARBA" id="ARBA00022801"/>
    </source>
</evidence>
<protein>
    <recommendedName>
        <fullName evidence="5">CMP/dCMP-type deaminase domain-containing protein</fullName>
    </recommendedName>
</protein>
<evidence type="ECO:0000256" key="4">
    <source>
        <dbReference type="ARBA" id="ARBA00022833"/>
    </source>
</evidence>
<dbReference type="AlphaFoldDB" id="A0A6L3T3N0"/>
<dbReference type="GO" id="GO:0004132">
    <property type="term" value="F:dCMP deaminase activity"/>
    <property type="evidence" value="ECO:0007669"/>
    <property type="project" value="TreeGrafter"/>
</dbReference>
<dbReference type="InterPro" id="IPR016193">
    <property type="entry name" value="Cytidine_deaminase-like"/>
</dbReference>
<dbReference type="Gene3D" id="3.40.140.10">
    <property type="entry name" value="Cytidine Deaminase, domain 2"/>
    <property type="match status" value="1"/>
</dbReference>
<dbReference type="OrthoDB" id="9788517at2"/>
<dbReference type="GO" id="GO:0008270">
    <property type="term" value="F:zinc ion binding"/>
    <property type="evidence" value="ECO:0007669"/>
    <property type="project" value="InterPro"/>
</dbReference>
<evidence type="ECO:0000256" key="1">
    <source>
        <dbReference type="ARBA" id="ARBA00006576"/>
    </source>
</evidence>
<feature type="domain" description="CMP/dCMP-type deaminase" evidence="5">
    <location>
        <begin position="1"/>
        <end position="167"/>
    </location>
</feature>
<proteinExistence type="inferred from homology"/>
<dbReference type="SUPFAM" id="SSF53927">
    <property type="entry name" value="Cytidine deaminase-like"/>
    <property type="match status" value="1"/>
</dbReference>
<accession>A0A6L3T3N0</accession>
<evidence type="ECO:0000313" key="6">
    <source>
        <dbReference type="EMBL" id="KAB1081270.1"/>
    </source>
</evidence>
<gene>
    <name evidence="6" type="ORF">F6X53_02895</name>
</gene>
<organism evidence="6 7">
    <name type="scientific">Methylobacterium soli</name>
    <dbReference type="NCBI Taxonomy" id="553447"/>
    <lineage>
        <taxon>Bacteria</taxon>
        <taxon>Pseudomonadati</taxon>
        <taxon>Pseudomonadota</taxon>
        <taxon>Alphaproteobacteria</taxon>
        <taxon>Hyphomicrobiales</taxon>
        <taxon>Methylobacteriaceae</taxon>
        <taxon>Methylobacterium</taxon>
    </lineage>
</organism>
<comment type="caution">
    <text evidence="6">The sequence shown here is derived from an EMBL/GenBank/DDBJ whole genome shotgun (WGS) entry which is preliminary data.</text>
</comment>
<dbReference type="InterPro" id="IPR002125">
    <property type="entry name" value="CMP_dCMP_dom"/>
</dbReference>
<dbReference type="GO" id="GO:0005737">
    <property type="term" value="C:cytoplasm"/>
    <property type="evidence" value="ECO:0007669"/>
    <property type="project" value="TreeGrafter"/>
</dbReference>
<dbReference type="InterPro" id="IPR015517">
    <property type="entry name" value="dCMP_deaminase-rel"/>
</dbReference>
<dbReference type="PANTHER" id="PTHR11086">
    <property type="entry name" value="DEOXYCYTIDYLATE DEAMINASE-RELATED"/>
    <property type="match status" value="1"/>
</dbReference>
<dbReference type="Pfam" id="PF00383">
    <property type="entry name" value="dCMP_cyt_deam_1"/>
    <property type="match status" value="1"/>
</dbReference>
<keyword evidence="3" id="KW-0378">Hydrolase</keyword>